<sequence length="542" mass="62064">MFKAVDETIKSFLKDLNISLSLTEDTTSLYEELGRGVEMYCDNFLVDDMFIRISQKISPKNFREFKEKVESVIMPALTNLLQTFRGPSKIIRKRHDKLLDYDNVNARLKSLSDINSSIDNALKEELRVAKATYEALNLQMLDELPKLTSLARHVLHVCIIYYLQCKQILLNQTIKEIKQLVVFKGNSTAPVSSADTTLKPGEHFNIEHALAVDKLSHFSFIPSCFNPSLSTVRKGKDRDLDLCTISPSSSNFIGFDGADRVYAVAEPYLLLDLEIDSKSNEKSIVSGVEGHQLVLDKYSTDQVYRVKENFKGSLTMDINLMEDAIVGVIKRADPMGNKERWFVDDGKFLVRLRKVCLVIDVIHPKMLQVERCKRFFCCCRQFFPGSLIFWIENKLGQNEDSSHLCEDSSLENRKGFILKSYLAPYQDDFRKSFPTLHRLEQLDREKNKKLHPQDFQKQQKVWQAERRSLNLSSPPSMDDLNESFHSAIILPTFSHVNRPDSANQTASSVFRLSYCYILTTSSQFANINLVFTAHASWTTSTI</sequence>
<reference evidence="4" key="3">
    <citation type="submission" date="2015-06" db="UniProtKB">
        <authorList>
            <consortium name="EnsemblMetazoa"/>
        </authorList>
    </citation>
    <scope>IDENTIFICATION</scope>
</reference>
<evidence type="ECO:0000259" key="2">
    <source>
        <dbReference type="PROSITE" id="PS51021"/>
    </source>
</evidence>
<dbReference type="GO" id="GO:0005085">
    <property type="term" value="F:guanyl-nucleotide exchange factor activity"/>
    <property type="evidence" value="ECO:0007669"/>
    <property type="project" value="UniProtKB-KW"/>
</dbReference>
<dbReference type="AlphaFoldDB" id="T1FU46"/>
<reference evidence="3 5" key="2">
    <citation type="journal article" date="2013" name="Nature">
        <title>Insights into bilaterian evolution from three spiralian genomes.</title>
        <authorList>
            <person name="Simakov O."/>
            <person name="Marletaz F."/>
            <person name="Cho S.J."/>
            <person name="Edsinger-Gonzales E."/>
            <person name="Havlak P."/>
            <person name="Hellsten U."/>
            <person name="Kuo D.H."/>
            <person name="Larsson T."/>
            <person name="Lv J."/>
            <person name="Arendt D."/>
            <person name="Savage R."/>
            <person name="Osoegawa K."/>
            <person name="de Jong P."/>
            <person name="Grimwood J."/>
            <person name="Chapman J.A."/>
            <person name="Shapiro H."/>
            <person name="Aerts A."/>
            <person name="Otillar R.P."/>
            <person name="Terry A.Y."/>
            <person name="Boore J.L."/>
            <person name="Grigoriev I.V."/>
            <person name="Lindberg D.R."/>
            <person name="Seaver E.C."/>
            <person name="Weisblat D.A."/>
            <person name="Putnam N.H."/>
            <person name="Rokhsar D.S."/>
        </authorList>
    </citation>
    <scope>NUCLEOTIDE SEQUENCE</scope>
</reference>
<dbReference type="InterPro" id="IPR004148">
    <property type="entry name" value="BAR_dom"/>
</dbReference>
<dbReference type="SUPFAM" id="SSF103657">
    <property type="entry name" value="BAR/IMD domain-like"/>
    <property type="match status" value="1"/>
</dbReference>
<dbReference type="InterPro" id="IPR027267">
    <property type="entry name" value="AH/BAR_dom_sf"/>
</dbReference>
<dbReference type="KEGG" id="hro:HELRODRAFT_192610"/>
<dbReference type="PANTHER" id="PTHR22834:SF20">
    <property type="entry name" value="SH3 DOMAIN-CONTAINING PROTEIN"/>
    <property type="match status" value="1"/>
</dbReference>
<dbReference type="GO" id="GO:0005737">
    <property type="term" value="C:cytoplasm"/>
    <property type="evidence" value="ECO:0007669"/>
    <property type="project" value="InterPro"/>
</dbReference>
<dbReference type="RefSeq" id="XP_009021454.1">
    <property type="nucleotide sequence ID" value="XM_009023206.1"/>
</dbReference>
<evidence type="ECO:0000256" key="1">
    <source>
        <dbReference type="ARBA" id="ARBA00022658"/>
    </source>
</evidence>
<keyword evidence="5" id="KW-1185">Reference proteome</keyword>
<dbReference type="eggNOG" id="KOG3519">
    <property type="taxonomic scope" value="Eukaryota"/>
</dbReference>
<dbReference type="STRING" id="6412.T1FU46"/>
<evidence type="ECO:0000313" key="4">
    <source>
        <dbReference type="EnsemblMetazoa" id="HelroP192610"/>
    </source>
</evidence>
<dbReference type="PANTHER" id="PTHR22834">
    <property type="entry name" value="NUCLEAR FUSION PROTEIN FUS2"/>
    <property type="match status" value="1"/>
</dbReference>
<accession>T1FU46</accession>
<dbReference type="OrthoDB" id="6244550at2759"/>
<gene>
    <name evidence="4" type="primary">20212342</name>
    <name evidence="3" type="ORF">HELRODRAFT_192610</name>
</gene>
<organism evidence="4 5">
    <name type="scientific">Helobdella robusta</name>
    <name type="common">Californian leech</name>
    <dbReference type="NCBI Taxonomy" id="6412"/>
    <lineage>
        <taxon>Eukaryota</taxon>
        <taxon>Metazoa</taxon>
        <taxon>Spiralia</taxon>
        <taxon>Lophotrochozoa</taxon>
        <taxon>Annelida</taxon>
        <taxon>Clitellata</taxon>
        <taxon>Hirudinea</taxon>
        <taxon>Rhynchobdellida</taxon>
        <taxon>Glossiphoniidae</taxon>
        <taxon>Helobdella</taxon>
    </lineage>
</organism>
<feature type="domain" description="BAR" evidence="2">
    <location>
        <begin position="1"/>
        <end position="193"/>
    </location>
</feature>
<dbReference type="EMBL" id="KB096945">
    <property type="protein sequence ID" value="ESO00404.1"/>
    <property type="molecule type" value="Genomic_DNA"/>
</dbReference>
<keyword evidence="1" id="KW-0344">Guanine-nucleotide releasing factor</keyword>
<dbReference type="InterPro" id="IPR051492">
    <property type="entry name" value="Dynamin-Rho_GEF"/>
</dbReference>
<dbReference type="CTD" id="20212342"/>
<dbReference type="GeneID" id="20212342"/>
<dbReference type="InParanoid" id="T1FU46"/>
<dbReference type="EnsemblMetazoa" id="HelroT192610">
    <property type="protein sequence ID" value="HelroP192610"/>
    <property type="gene ID" value="HelroG192610"/>
</dbReference>
<evidence type="ECO:0000313" key="3">
    <source>
        <dbReference type="EMBL" id="ESO00404.1"/>
    </source>
</evidence>
<proteinExistence type="predicted"/>
<name>T1FU46_HELRO</name>
<dbReference type="Pfam" id="PF03114">
    <property type="entry name" value="BAR"/>
    <property type="match status" value="1"/>
</dbReference>
<protein>
    <recommendedName>
        <fullName evidence="2">BAR domain-containing protein</fullName>
    </recommendedName>
</protein>
<dbReference type="HOGENOM" id="CLU_502765_0_0_1"/>
<dbReference type="EMBL" id="AMQM01005443">
    <property type="status" value="NOT_ANNOTATED_CDS"/>
    <property type="molecule type" value="Genomic_DNA"/>
</dbReference>
<reference evidence="5" key="1">
    <citation type="submission" date="2012-12" db="EMBL/GenBank/DDBJ databases">
        <authorList>
            <person name="Hellsten U."/>
            <person name="Grimwood J."/>
            <person name="Chapman J.A."/>
            <person name="Shapiro H."/>
            <person name="Aerts A."/>
            <person name="Otillar R.P."/>
            <person name="Terry A.Y."/>
            <person name="Boore J.L."/>
            <person name="Simakov O."/>
            <person name="Marletaz F."/>
            <person name="Cho S.-J."/>
            <person name="Edsinger-Gonzales E."/>
            <person name="Havlak P."/>
            <person name="Kuo D.-H."/>
            <person name="Larsson T."/>
            <person name="Lv J."/>
            <person name="Arendt D."/>
            <person name="Savage R."/>
            <person name="Osoegawa K."/>
            <person name="de Jong P."/>
            <person name="Lindberg D.R."/>
            <person name="Seaver E.C."/>
            <person name="Weisblat D.A."/>
            <person name="Putnam N.H."/>
            <person name="Grigoriev I.V."/>
            <person name="Rokhsar D.S."/>
        </authorList>
    </citation>
    <scope>NUCLEOTIDE SEQUENCE</scope>
</reference>
<dbReference type="PROSITE" id="PS51021">
    <property type="entry name" value="BAR"/>
    <property type="match status" value="1"/>
</dbReference>
<evidence type="ECO:0000313" key="5">
    <source>
        <dbReference type="Proteomes" id="UP000015101"/>
    </source>
</evidence>
<dbReference type="Gene3D" id="1.20.1270.60">
    <property type="entry name" value="Arfaptin homology (AH) domain/BAR domain"/>
    <property type="match status" value="1"/>
</dbReference>
<dbReference type="Gene3D" id="2.30.30.40">
    <property type="entry name" value="SH3 Domains"/>
    <property type="match status" value="1"/>
</dbReference>
<dbReference type="Proteomes" id="UP000015101">
    <property type="component" value="Unassembled WGS sequence"/>
</dbReference>